<reference evidence="1 2" key="1">
    <citation type="submission" date="2015-11" db="EMBL/GenBank/DDBJ databases">
        <authorList>
            <person name="Hill K.K."/>
            <person name="Shirey T.B."/>
            <person name="Raphael B."/>
            <person name="Daligault H.E."/>
            <person name="Davenport K.W."/>
            <person name="Bruce D.C."/>
            <person name="Foley B.T."/>
            <person name="Johnson S.L."/>
        </authorList>
    </citation>
    <scope>NUCLEOTIDE SEQUENCE [LARGE SCALE GENOMIC DNA]</scope>
    <source>
        <strain evidence="1 2">CDC_1632</strain>
    </source>
</reference>
<protein>
    <submittedName>
        <fullName evidence="1">Bacteriophage HK97-gp10, tail-component family protein</fullName>
    </submittedName>
</protein>
<evidence type="ECO:0000313" key="2">
    <source>
        <dbReference type="Proteomes" id="UP000182204"/>
    </source>
</evidence>
<dbReference type="EMBL" id="CP013243">
    <property type="protein sequence ID" value="APH15045.1"/>
    <property type="molecule type" value="Genomic_DNA"/>
</dbReference>
<organism evidence="1 2">
    <name type="scientific">Clostridium sporogenes</name>
    <dbReference type="NCBI Taxonomy" id="1509"/>
    <lineage>
        <taxon>Bacteria</taxon>
        <taxon>Bacillati</taxon>
        <taxon>Bacillota</taxon>
        <taxon>Clostridia</taxon>
        <taxon>Eubacteriales</taxon>
        <taxon>Clostridiaceae</taxon>
        <taxon>Clostridium</taxon>
    </lineage>
</organism>
<dbReference type="AlphaFoldDB" id="A0A1L3NFY6"/>
<proteinExistence type="predicted"/>
<dbReference type="RefSeq" id="WP_072586728.1">
    <property type="nucleotide sequence ID" value="NZ_CP013243.1"/>
</dbReference>
<accession>A0A1L3NFY6</accession>
<name>A0A1L3NFY6_CLOSG</name>
<evidence type="ECO:0000313" key="1">
    <source>
        <dbReference type="EMBL" id="APH15045.1"/>
    </source>
</evidence>
<dbReference type="Pfam" id="PF04883">
    <property type="entry name" value="HK97-gp10_like"/>
    <property type="match status" value="1"/>
</dbReference>
<dbReference type="Proteomes" id="UP000182204">
    <property type="component" value="Chromosome"/>
</dbReference>
<dbReference type="InterPro" id="IPR010064">
    <property type="entry name" value="HK97-gp10_tail"/>
</dbReference>
<sequence>MANGFDTTQLDKFGKDLLNTAKKDFPKKSKAFLRKEARKLNKKNKATFVSKGIGEETGNLKKGFKAGKLYKYKGKELAIRAYNSSPHAHLLNDGWMHKARNGDEKFIPGFHFIEESAQSFNSEYYTDIDEFLDEVFD</sequence>
<gene>
    <name evidence="1" type="ORF">NPD5_3426</name>
</gene>